<dbReference type="AlphaFoldDB" id="A0A6J4V027"/>
<dbReference type="GO" id="GO:0003677">
    <property type="term" value="F:DNA binding"/>
    <property type="evidence" value="ECO:0007669"/>
    <property type="project" value="InterPro"/>
</dbReference>
<feature type="domain" description="Transposase IS4-like" evidence="1">
    <location>
        <begin position="2"/>
        <end position="132"/>
    </location>
</feature>
<evidence type="ECO:0000313" key="2">
    <source>
        <dbReference type="EMBL" id="CAA9564111.1"/>
    </source>
</evidence>
<dbReference type="GO" id="GO:0004803">
    <property type="term" value="F:transposase activity"/>
    <property type="evidence" value="ECO:0007669"/>
    <property type="project" value="InterPro"/>
</dbReference>
<dbReference type="InterPro" id="IPR002559">
    <property type="entry name" value="Transposase_11"/>
</dbReference>
<dbReference type="PANTHER" id="PTHR30007:SF0">
    <property type="entry name" value="TRANSPOSASE"/>
    <property type="match status" value="1"/>
</dbReference>
<evidence type="ECO:0000259" key="1">
    <source>
        <dbReference type="Pfam" id="PF01609"/>
    </source>
</evidence>
<sequence>MKGRKRHIVTDVLGLVLGCYVTSANMADVKAAPAVLIWVLEMFKRLIKVLTDQGYQGALGALIRTFFAQQQRQVEVEISQRPTEAKGFQVEPKRWIVERTWAWLDNARSLTRDYERLPENHEGMIYVVMIRLMLRRLAKNRRTWQAKPT</sequence>
<dbReference type="EMBL" id="CADCWO010000056">
    <property type="protein sequence ID" value="CAA9564111.1"/>
    <property type="molecule type" value="Genomic_DNA"/>
</dbReference>
<dbReference type="Pfam" id="PF01609">
    <property type="entry name" value="DDE_Tnp_1"/>
    <property type="match status" value="1"/>
</dbReference>
<proteinExistence type="predicted"/>
<dbReference type="GO" id="GO:0006313">
    <property type="term" value="P:DNA transposition"/>
    <property type="evidence" value="ECO:0007669"/>
    <property type="project" value="InterPro"/>
</dbReference>
<name>A0A6J4V027_9CYAN</name>
<organism evidence="2">
    <name type="scientific">uncultured Synechococcales cyanobacterium</name>
    <dbReference type="NCBI Taxonomy" id="1936017"/>
    <lineage>
        <taxon>Bacteria</taxon>
        <taxon>Bacillati</taxon>
        <taxon>Cyanobacteriota</taxon>
        <taxon>Cyanophyceae</taxon>
        <taxon>Synechococcales</taxon>
        <taxon>environmental samples</taxon>
    </lineage>
</organism>
<reference evidence="2" key="1">
    <citation type="submission" date="2020-02" db="EMBL/GenBank/DDBJ databases">
        <authorList>
            <person name="Meier V. D."/>
        </authorList>
    </citation>
    <scope>NUCLEOTIDE SEQUENCE</scope>
    <source>
        <strain evidence="2">AVDCRST_MAG81</strain>
    </source>
</reference>
<accession>A0A6J4V027</accession>
<dbReference type="PANTHER" id="PTHR30007">
    <property type="entry name" value="PHP DOMAIN PROTEIN"/>
    <property type="match status" value="1"/>
</dbReference>
<protein>
    <submittedName>
        <fullName evidence="2">Mobile element protein</fullName>
    </submittedName>
</protein>
<gene>
    <name evidence="2" type="ORF">AVDCRST_MAG81-1055</name>
</gene>